<dbReference type="AlphaFoldDB" id="M5ULI4"/>
<evidence type="ECO:0000313" key="3">
    <source>
        <dbReference type="Proteomes" id="UP000011885"/>
    </source>
</evidence>
<dbReference type="Proteomes" id="UP000011885">
    <property type="component" value="Unassembled WGS sequence"/>
</dbReference>
<organism evidence="2 3">
    <name type="scientific">Rhodopirellula sallentina SM41</name>
    <dbReference type="NCBI Taxonomy" id="1263870"/>
    <lineage>
        <taxon>Bacteria</taxon>
        <taxon>Pseudomonadati</taxon>
        <taxon>Planctomycetota</taxon>
        <taxon>Planctomycetia</taxon>
        <taxon>Pirellulales</taxon>
        <taxon>Pirellulaceae</taxon>
        <taxon>Rhodopirellula</taxon>
    </lineage>
</organism>
<comment type="caution">
    <text evidence="2">The sequence shown here is derived from an EMBL/GenBank/DDBJ whole genome shotgun (WGS) entry which is preliminary data.</text>
</comment>
<gene>
    <name evidence="2" type="ORF">RSSM_01653</name>
</gene>
<evidence type="ECO:0000256" key="1">
    <source>
        <dbReference type="SAM" id="MobiDB-lite"/>
    </source>
</evidence>
<dbReference type="EMBL" id="ANOH01000118">
    <property type="protein sequence ID" value="EMI56883.1"/>
    <property type="molecule type" value="Genomic_DNA"/>
</dbReference>
<name>M5ULI4_9BACT</name>
<dbReference type="PATRIC" id="fig|1263870.3.peg.1770"/>
<keyword evidence="3" id="KW-1185">Reference proteome</keyword>
<reference evidence="2 3" key="1">
    <citation type="journal article" date="2013" name="Mar. Genomics">
        <title>Expression of sulfatases in Rhodopirellula baltica and the diversity of sulfatases in the genus Rhodopirellula.</title>
        <authorList>
            <person name="Wegner C.E."/>
            <person name="Richter-Heitmann T."/>
            <person name="Klindworth A."/>
            <person name="Klockow C."/>
            <person name="Richter M."/>
            <person name="Achstetter T."/>
            <person name="Glockner F.O."/>
            <person name="Harder J."/>
        </authorList>
    </citation>
    <scope>NUCLEOTIDE SEQUENCE [LARGE SCALE GENOMIC DNA]</scope>
    <source>
        <strain evidence="2 3">SM41</strain>
    </source>
</reference>
<accession>M5ULI4</accession>
<evidence type="ECO:0000313" key="2">
    <source>
        <dbReference type="EMBL" id="EMI56883.1"/>
    </source>
</evidence>
<proteinExistence type="predicted"/>
<feature type="region of interest" description="Disordered" evidence="1">
    <location>
        <begin position="28"/>
        <end position="51"/>
    </location>
</feature>
<protein>
    <submittedName>
        <fullName evidence="2">Uncharacterized protein</fullName>
    </submittedName>
</protein>
<sequence>MTLRTSAGRVIVIEIKKLCEADQAIVKKRFPPPGRPARDRRAAAPKRSASIEEQLRQSKQVDIARAPLKELTAELSREFNAKIFVDRRALEGIGISDRTDIGPVQGSYSLSDSLDSVAADTDLRWTVCRDIVVVTSRGDITKYYRPAVFRLSGRSTAKTVHERVLKEVQPKTWEYRGGMATAVPYGQSILVINHDWRTIAEIEKRFSAVMRRSVGKLVAKTKIEKALATPVTVDFRFTGLSKCCAELERQIGIEFEIDRKSLEEIGITEDVPVIAQFESTRLDTVLDLILGQLSLAWSVENGKFQIISGQEEEHRLLTIDHDVTQIVLQDPRLRMVDFDSLQHATTNVIALGSWNLLGGPASIQPGQMGGRSFTMKVLQSYRAHRAIEKLYADLRAAGTKNIRR</sequence>